<dbReference type="Gene3D" id="2.60.120.200">
    <property type="match status" value="1"/>
</dbReference>
<dbReference type="Gene3D" id="2.60.120.260">
    <property type="entry name" value="Galactose-binding domain-like"/>
    <property type="match status" value="1"/>
</dbReference>
<evidence type="ECO:0000256" key="3">
    <source>
        <dbReference type="SAM" id="SignalP"/>
    </source>
</evidence>
<dbReference type="PANTHER" id="PTHR24273">
    <property type="entry name" value="FI04643P-RELATED"/>
    <property type="match status" value="1"/>
</dbReference>
<accession>A0A2U8E5Z3</accession>
<dbReference type="InterPro" id="IPR014756">
    <property type="entry name" value="Ig_E-set"/>
</dbReference>
<evidence type="ECO:0000256" key="2">
    <source>
        <dbReference type="SAM" id="MobiDB-lite"/>
    </source>
</evidence>
<evidence type="ECO:0000313" key="5">
    <source>
        <dbReference type="EMBL" id="AWI10261.1"/>
    </source>
</evidence>
<dbReference type="Pfam" id="PF14099">
    <property type="entry name" value="Polysacc_lyase"/>
    <property type="match status" value="1"/>
</dbReference>
<gene>
    <name evidence="5" type="ORF">CKA38_14265</name>
</gene>
<evidence type="ECO:0000259" key="4">
    <source>
        <dbReference type="PROSITE" id="PS50825"/>
    </source>
</evidence>
<sequence length="623" mass="65188">MKTPQIIPAALALCAIALITPQTARAATANGIASFEGREEPTAIWHPNTQTFTNGDTYVNMTDQPGGVVRMELRYRGNDAANPWWDGDRSTTNKDRQRAEVKGLGAHQKTGETFEYSTTWRSNAGLTVTGKFFHFFQIKSTDGDSGAPLVVMSITNSTTAAVRVCSGTNSGFTAIRSFPWTANTWQTITIRVTTSTNDGAATGSLLVSVNGDEFQGAKNIHLYRPDATDYRPKWGLYRAVSANESRLADAYIEHKNVTVNKINADGTPIHQGILYEAKALDRVLIGAGEINVKSESAASDGRHVTLDNAALNSGMQFTLPDVPAGTYNFIMRAKSHADRGVLRLDIDGVAQGERWDLCATATGTTGYIENDFGIVRLAAGNHTVRVTSVDSTSTSNASKKYQLSADLFRLVADLVPPVITVPDDMTVDATDAGGARVTFTCTAVDAIDGPVSVTCAPASGSLFPVGETTVQVHATDSAGNKATDQFTITVLEAAATEPSITGISPDAAQTGDTITITGANLAGATVTIGGVPATILSNNGSIITVTVPETATTGAVILTIDGNPITAPQTLTIGTLPGITRNPVATQVAIETRPVAIVASATGSPAPTSNGSTAPPPPRHGSR</sequence>
<dbReference type="EMBL" id="CP023004">
    <property type="protein sequence ID" value="AWI10261.1"/>
    <property type="molecule type" value="Genomic_DNA"/>
</dbReference>
<name>A0A2U8E5Z3_9BACT</name>
<feature type="signal peptide" evidence="3">
    <location>
        <begin position="1"/>
        <end position="26"/>
    </location>
</feature>
<feature type="compositionally biased region" description="Pro residues" evidence="2">
    <location>
        <begin position="614"/>
        <end position="623"/>
    </location>
</feature>
<keyword evidence="6" id="KW-1185">Reference proteome</keyword>
<dbReference type="InterPro" id="IPR013783">
    <property type="entry name" value="Ig-like_fold"/>
</dbReference>
<keyword evidence="3" id="KW-0732">Signal</keyword>
<dbReference type="SUPFAM" id="SSF49785">
    <property type="entry name" value="Galactose-binding domain-like"/>
    <property type="match status" value="1"/>
</dbReference>
<dbReference type="AlphaFoldDB" id="A0A2U8E5Z3"/>
<dbReference type="InterPro" id="IPR002909">
    <property type="entry name" value="IPT_dom"/>
</dbReference>
<dbReference type="KEGG" id="elut:CKA38_14265"/>
<evidence type="ECO:0000313" key="6">
    <source>
        <dbReference type="Proteomes" id="UP000244896"/>
    </source>
</evidence>
<dbReference type="PANTHER" id="PTHR24273:SF32">
    <property type="entry name" value="HYALIN"/>
    <property type="match status" value="1"/>
</dbReference>
<feature type="chain" id="PRO_5016160941" description="HYR domain-containing protein" evidence="3">
    <location>
        <begin position="27"/>
        <end position="623"/>
    </location>
</feature>
<feature type="region of interest" description="Disordered" evidence="2">
    <location>
        <begin position="601"/>
        <end position="623"/>
    </location>
</feature>
<organism evidence="5 6">
    <name type="scientific">Ereboglobus luteus</name>
    <dbReference type="NCBI Taxonomy" id="1796921"/>
    <lineage>
        <taxon>Bacteria</taxon>
        <taxon>Pseudomonadati</taxon>
        <taxon>Verrucomicrobiota</taxon>
        <taxon>Opitutia</taxon>
        <taxon>Opitutales</taxon>
        <taxon>Opitutaceae</taxon>
        <taxon>Ereboglobus</taxon>
    </lineage>
</organism>
<dbReference type="Pfam" id="PF02494">
    <property type="entry name" value="HYR"/>
    <property type="match status" value="1"/>
</dbReference>
<feature type="domain" description="HYR" evidence="4">
    <location>
        <begin position="412"/>
        <end position="492"/>
    </location>
</feature>
<dbReference type="RefSeq" id="WP_108826165.1">
    <property type="nucleotide sequence ID" value="NZ_CP023004.1"/>
</dbReference>
<dbReference type="InterPro" id="IPR003410">
    <property type="entry name" value="HYR_dom"/>
</dbReference>
<dbReference type="InterPro" id="IPR025975">
    <property type="entry name" value="Polysacc_lyase"/>
</dbReference>
<dbReference type="Gene3D" id="2.60.40.10">
    <property type="entry name" value="Immunoglobulins"/>
    <property type="match status" value="2"/>
</dbReference>
<dbReference type="SUPFAM" id="SSF81296">
    <property type="entry name" value="E set domains"/>
    <property type="match status" value="1"/>
</dbReference>
<dbReference type="InterPro" id="IPR008979">
    <property type="entry name" value="Galactose-bd-like_sf"/>
</dbReference>
<dbReference type="Proteomes" id="UP000244896">
    <property type="component" value="Chromosome"/>
</dbReference>
<keyword evidence="1" id="KW-0677">Repeat</keyword>
<reference evidence="5 6" key="1">
    <citation type="journal article" date="2018" name="Syst. Appl. Microbiol.">
        <title>Ereboglobus luteus gen. nov. sp. nov. from cockroach guts, and new insights into the oxygen relationship of the genera Opitutus and Didymococcus (Verrucomicrobia: Opitutaceae).</title>
        <authorList>
            <person name="Tegtmeier D."/>
            <person name="Belitz A."/>
            <person name="Radek R."/>
            <person name="Heimerl T."/>
            <person name="Brune A."/>
        </authorList>
    </citation>
    <scope>NUCLEOTIDE SEQUENCE [LARGE SCALE GENOMIC DNA]</scope>
    <source>
        <strain evidence="5 6">Ho45</strain>
    </source>
</reference>
<feature type="compositionally biased region" description="Polar residues" evidence="2">
    <location>
        <begin position="601"/>
        <end position="613"/>
    </location>
</feature>
<dbReference type="PROSITE" id="PS50825">
    <property type="entry name" value="HYR"/>
    <property type="match status" value="1"/>
</dbReference>
<protein>
    <recommendedName>
        <fullName evidence="4">HYR domain-containing protein</fullName>
    </recommendedName>
</protein>
<dbReference type="OrthoDB" id="624837at2"/>
<proteinExistence type="predicted"/>
<dbReference type="Pfam" id="PF01833">
    <property type="entry name" value="TIG"/>
    <property type="match status" value="1"/>
</dbReference>
<evidence type="ECO:0000256" key="1">
    <source>
        <dbReference type="ARBA" id="ARBA00022737"/>
    </source>
</evidence>